<dbReference type="Proteomes" id="UP000062317">
    <property type="component" value="Unassembled WGS sequence"/>
</dbReference>
<comment type="caution">
    <text evidence="2">The sequence shown here is derived from an EMBL/GenBank/DDBJ whole genome shotgun (WGS) entry which is preliminary data.</text>
</comment>
<reference evidence="2 3" key="1">
    <citation type="submission" date="2015-11" db="EMBL/GenBank/DDBJ databases">
        <title>Expanding the genomic diversity of Burkholderia species for the development of highly accurate diagnostics.</title>
        <authorList>
            <person name="Sahl J."/>
            <person name="Keim P."/>
            <person name="Wagner D."/>
        </authorList>
    </citation>
    <scope>NUCLEOTIDE SEQUENCE [LARGE SCALE GENOMIC DNA]</scope>
    <source>
        <strain evidence="2 3">MSMB1301WGS</strain>
    </source>
</reference>
<proteinExistence type="predicted"/>
<feature type="region of interest" description="Disordered" evidence="1">
    <location>
        <begin position="1"/>
        <end position="25"/>
    </location>
</feature>
<organism evidence="2 3">
    <name type="scientific">Burkholderia territorii</name>
    <dbReference type="NCBI Taxonomy" id="1503055"/>
    <lineage>
        <taxon>Bacteria</taxon>
        <taxon>Pseudomonadati</taxon>
        <taxon>Pseudomonadota</taxon>
        <taxon>Betaproteobacteria</taxon>
        <taxon>Burkholderiales</taxon>
        <taxon>Burkholderiaceae</taxon>
        <taxon>Burkholderia</taxon>
        <taxon>Burkholderia cepacia complex</taxon>
    </lineage>
</organism>
<keyword evidence="3" id="KW-1185">Reference proteome</keyword>
<name>A0A106EMC8_9BURK</name>
<protein>
    <submittedName>
        <fullName evidence="2">Uncharacterized protein</fullName>
    </submittedName>
</protein>
<evidence type="ECO:0000313" key="2">
    <source>
        <dbReference type="EMBL" id="KVV58047.1"/>
    </source>
</evidence>
<evidence type="ECO:0000256" key="1">
    <source>
        <dbReference type="SAM" id="MobiDB-lite"/>
    </source>
</evidence>
<accession>A0A106EMC8</accession>
<evidence type="ECO:0000313" key="3">
    <source>
        <dbReference type="Proteomes" id="UP000062317"/>
    </source>
</evidence>
<dbReference type="AlphaFoldDB" id="A0A106EMC8"/>
<dbReference type="EMBL" id="LPEQ01000008">
    <property type="protein sequence ID" value="KVV58047.1"/>
    <property type="molecule type" value="Genomic_DNA"/>
</dbReference>
<gene>
    <name evidence="2" type="ORF">WT27_23190</name>
</gene>
<sequence length="72" mass="7608">MSVDASIAGQFDSSSGDRATPLSIRQAREDMNIKGMADQRTGSLEPVSAVSVRDHAAHASVPIAARRHPPPE</sequence>